<evidence type="ECO:0000256" key="1">
    <source>
        <dbReference type="SAM" id="Phobius"/>
    </source>
</evidence>
<dbReference type="PANTHER" id="PTHR44259">
    <property type="entry name" value="OS07G0183000 PROTEIN-RELATED"/>
    <property type="match status" value="1"/>
</dbReference>
<dbReference type="InterPro" id="IPR005174">
    <property type="entry name" value="KIB1-4_b-propeller"/>
</dbReference>
<keyword evidence="1" id="KW-1133">Transmembrane helix</keyword>
<evidence type="ECO:0000313" key="4">
    <source>
        <dbReference type="RefSeq" id="XP_021290797.1"/>
    </source>
</evidence>
<sequence>MSQTETVVGVYVWVRPWFIFQLYIFKRRRRKSLDSSTPVDQVPADMLWSIFNRLDVIDIIRAKLVCSSWNSLGEDLVPRTPWLMLPSKEEVEGRYDADNNAYSGFLKLGESQVCSPKKIPKEFRQVKIRLPSLYATLGLQRVERKADGVSDIAYFDDSEDYFRLITCQHKKQHLREYFIQKAILTGEPNCNNKKCGVILLCNHEKIGYHESEDRCWTEGPDARHPPYQDIIRHENHLLALGNGNNIEIWNFQGGFMRKIRYIVPPFPGKSLTKRNSLGDLCTSRLYLVESCGDILLVVRFIGEFVESDGTLISEEDALYGIGIQPKVCP</sequence>
<name>A0A6J1AUE7_9ROSI</name>
<feature type="domain" description="F-box" evidence="2">
    <location>
        <begin position="36"/>
        <end position="85"/>
    </location>
</feature>
<keyword evidence="1" id="KW-0812">Transmembrane</keyword>
<dbReference type="InterPro" id="IPR001810">
    <property type="entry name" value="F-box_dom"/>
</dbReference>
<keyword evidence="3" id="KW-1185">Reference proteome</keyword>
<evidence type="ECO:0000259" key="2">
    <source>
        <dbReference type="PROSITE" id="PS50181"/>
    </source>
</evidence>
<proteinExistence type="predicted"/>
<gene>
    <name evidence="4" type="primary">LOC110421522</name>
</gene>
<protein>
    <submittedName>
        <fullName evidence="4">Uncharacterized protein LOC110421522</fullName>
    </submittedName>
</protein>
<dbReference type="GeneID" id="110421522"/>
<dbReference type="Gene3D" id="1.20.1280.50">
    <property type="match status" value="1"/>
</dbReference>
<accession>A0A6J1AUE7</accession>
<dbReference type="OrthoDB" id="1112927at2759"/>
<dbReference type="PANTHER" id="PTHR44259:SF15">
    <property type="entry name" value="F-BOX PROTEIN KIB2-RELATED"/>
    <property type="match status" value="1"/>
</dbReference>
<reference evidence="4" key="1">
    <citation type="submission" date="2025-08" db="UniProtKB">
        <authorList>
            <consortium name="RefSeq"/>
        </authorList>
    </citation>
    <scope>IDENTIFICATION</scope>
    <source>
        <tissue evidence="4">Leaf</tissue>
    </source>
</reference>
<feature type="transmembrane region" description="Helical" evidence="1">
    <location>
        <begin position="6"/>
        <end position="25"/>
    </location>
</feature>
<dbReference type="SUPFAM" id="SSF81383">
    <property type="entry name" value="F-box domain"/>
    <property type="match status" value="1"/>
</dbReference>
<dbReference type="RefSeq" id="XP_021290797.1">
    <property type="nucleotide sequence ID" value="XM_021435122.1"/>
</dbReference>
<dbReference type="SMART" id="SM00256">
    <property type="entry name" value="FBOX"/>
    <property type="match status" value="1"/>
</dbReference>
<organism evidence="3 4">
    <name type="scientific">Herrania umbratica</name>
    <dbReference type="NCBI Taxonomy" id="108875"/>
    <lineage>
        <taxon>Eukaryota</taxon>
        <taxon>Viridiplantae</taxon>
        <taxon>Streptophyta</taxon>
        <taxon>Embryophyta</taxon>
        <taxon>Tracheophyta</taxon>
        <taxon>Spermatophyta</taxon>
        <taxon>Magnoliopsida</taxon>
        <taxon>eudicotyledons</taxon>
        <taxon>Gunneridae</taxon>
        <taxon>Pentapetalae</taxon>
        <taxon>rosids</taxon>
        <taxon>malvids</taxon>
        <taxon>Malvales</taxon>
        <taxon>Malvaceae</taxon>
        <taxon>Byttnerioideae</taxon>
        <taxon>Herrania</taxon>
    </lineage>
</organism>
<dbReference type="AlphaFoldDB" id="A0A6J1AUE7"/>
<dbReference type="Pfam" id="PF03478">
    <property type="entry name" value="Beta-prop_KIB1-4"/>
    <property type="match status" value="1"/>
</dbReference>
<keyword evidence="1" id="KW-0472">Membrane</keyword>
<evidence type="ECO:0000313" key="3">
    <source>
        <dbReference type="Proteomes" id="UP000504621"/>
    </source>
</evidence>
<dbReference type="CDD" id="cd09917">
    <property type="entry name" value="F-box_SF"/>
    <property type="match status" value="1"/>
</dbReference>
<dbReference type="Proteomes" id="UP000504621">
    <property type="component" value="Unplaced"/>
</dbReference>
<dbReference type="PROSITE" id="PS50181">
    <property type="entry name" value="FBOX"/>
    <property type="match status" value="1"/>
</dbReference>
<dbReference type="InterPro" id="IPR036047">
    <property type="entry name" value="F-box-like_dom_sf"/>
</dbReference>
<dbReference type="Pfam" id="PF12937">
    <property type="entry name" value="F-box-like"/>
    <property type="match status" value="1"/>
</dbReference>
<dbReference type="InterPro" id="IPR050942">
    <property type="entry name" value="F-box_BR-signaling"/>
</dbReference>